<feature type="domain" description="T20D4.11-like" evidence="4">
    <location>
        <begin position="1170"/>
        <end position="1311"/>
    </location>
</feature>
<reference evidence="8" key="1">
    <citation type="submission" date="2016-04" db="UniProtKB">
        <authorList>
            <consortium name="WormBaseParasite"/>
        </authorList>
    </citation>
    <scope>IDENTIFICATION</scope>
</reference>
<dbReference type="PANTHER" id="PTHR37431">
    <property type="entry name" value="PROTEIN CBG06927"/>
    <property type="match status" value="1"/>
</dbReference>
<dbReference type="PANTHER" id="PTHR37431:SF5">
    <property type="entry name" value="PROTEIN CBG06905"/>
    <property type="match status" value="1"/>
</dbReference>
<evidence type="ECO:0000313" key="7">
    <source>
        <dbReference type="Proteomes" id="UP000274756"/>
    </source>
</evidence>
<evidence type="ECO:0000259" key="4">
    <source>
        <dbReference type="Pfam" id="PF01579"/>
    </source>
</evidence>
<accession>A0A158Q554</accession>
<dbReference type="InterPro" id="IPR002172">
    <property type="entry name" value="LDrepeatLR_classA_rpt"/>
</dbReference>
<keyword evidence="7" id="KW-1185">Reference proteome</keyword>
<keyword evidence="1 2" id="KW-1015">Disulfide bond</keyword>
<comment type="caution">
    <text evidence="2">Lacks conserved residue(s) required for the propagation of feature annotation.</text>
</comment>
<sequence length="1482" mass="164414">MKQVDRVDGQHLSNCLCPKNTFTCKDGSCIPQEWINDGESDCDDGSDEQQNSTHSFENILEQKKLADETVEEDPFDQIVTIRPNFDSVKKVEISCQVDTQEKINQCSSKLIAWLRIMNEFDLTTMSLLKNREGWENLHQACNLVAEYRTCIGGLVITGCTVAEAVNLWSIIELYTCQLIVPSVKEHQKCFAIARDTRCSFSIDGFRPTICRIISSISSDLDCVQHFSNGVCDENALEVLSPMQSETSHVYSQLKCDSYSPSSSHILPKVTNPCPECFNVLQVLLNIELFCHKSSLGIWTSVQRIVCVNKEKLMPYTKCYVAAFKQSKCEEKFPNGICAALEQFISNIDCAIITLNDMCEIDAQNAVVALQNALSDEATAQKCYQEKKDIVPAQNNDGFALNPSYTKCSAEQENGALVCLVELVELNKRIGELQTFNFLLEISDINSSLINHVCQLYNKYSKCINDSVFSLSSGVRCSFNSPLNTLARIGLSPICEFDSRNVLQKNRECILKVQNKTSQCQSALSDLSRHVTLMLQGIHGEAILCKTFYNIRNTFECGEKLVIQYCSHESAQDLIYLRQQLEIVGTMEGCPSEIPDDLDEVIAKPVVPVAHPLPSKSPQVNVLSHGCDPTEQKRFSDCVQPLTSFQPHPLSVIRQPKQIDNACQEFKKFNECRADIKCIPLWAKGMTAMFQYACGSGYSLYNEVKQCIRKMTTRDDVRECVGIFSKSAPQVACQSSNNLFFCTAPAIKDKCGVKSEQFIKEYIEMFATAIDPDCTITGHNCTASENQLIQHCAAPLNELSSRIDELFEGGLKAFLSNVKNLAPVFAQGCNLTAEFHECLHPLKSLPTQCVVSSCLIRAGDGICEQNDTAKAIDDNLGCIFQQQTSVLSLVGEREGEYVAGNTTFPFSLPLPGYIFGKFISSCQYPVQLKDWPKIASDTQFGKCLRTTIATLKTFNLDALRTVLPQFVNCIENIVIAKCGPTPLNVLRAISSTDICPIDVTLPSATITSPRDICNTEMLSKHLACVGDFYLKYRYLPVAILNDASDIDKLCSRAEIIATCSIDVCGNLEARAFHAVTDLICARKAIFNKHSTCLATIATSEKGSNCLAKPLSILGDRCRALLAVASCSAPLVSEACGHEALTLSFDAMNSYIKQVNESCEILIPSVSLNTGCSEFDLLEYLQCEANIDRFSIRPISIISNASLWDEFCLSSKVYEKCLANMTCKLEPVTSANTAFFRSLCDELQQNAKEHLACLVDYTNNYEGQKCIGPFMSIDFFAKTAPEILCTSLQRITKCASQGVRTQCGDSALLFIYKVHSLWSNNFNSSCMFDSAEQWKEGQIKPVEDFSLDFTPVIEYSVPTAETSPKYSISSFGLNAEPEPTPLIINSEFEPKSSSISPTPTSELELNARSTHDSIDHFSTDLSPVPKPELEPGPEPEPEPEPQPNAKSDESDEYYRGRDANSSTKWFSSYGNILVGFSCYLLIRF</sequence>
<evidence type="ECO:0000313" key="8">
    <source>
        <dbReference type="WBParaSite" id="DME_0000651901-mRNA-1"/>
    </source>
</evidence>
<feature type="compositionally biased region" description="Basic and acidic residues" evidence="3">
    <location>
        <begin position="1444"/>
        <end position="1456"/>
    </location>
</feature>
<dbReference type="Gene3D" id="4.10.400.10">
    <property type="entry name" value="Low-density Lipoprotein Receptor"/>
    <property type="match status" value="1"/>
</dbReference>
<name>A0A158Q554_DRAME</name>
<dbReference type="EMBL" id="UYYG01001186">
    <property type="protein sequence ID" value="VDN59657.1"/>
    <property type="molecule type" value="Genomic_DNA"/>
</dbReference>
<feature type="region of interest" description="Disordered" evidence="3">
    <location>
        <begin position="1412"/>
        <end position="1461"/>
    </location>
</feature>
<feature type="disulfide bond" evidence="2">
    <location>
        <begin position="24"/>
        <end position="42"/>
    </location>
</feature>
<evidence type="ECO:0000313" key="6">
    <source>
        <dbReference type="Proteomes" id="UP000038040"/>
    </source>
</evidence>
<dbReference type="InterPro" id="IPR002542">
    <property type="entry name" value="T20D4.11-like_dom"/>
</dbReference>
<dbReference type="AlphaFoldDB" id="A0A158Q554"/>
<dbReference type="Proteomes" id="UP000038040">
    <property type="component" value="Unplaced"/>
</dbReference>
<dbReference type="SUPFAM" id="SSF57424">
    <property type="entry name" value="LDL receptor-like module"/>
    <property type="match status" value="1"/>
</dbReference>
<feature type="domain" description="T20D4.11-like" evidence="4">
    <location>
        <begin position="626"/>
        <end position="773"/>
    </location>
</feature>
<feature type="disulfide bond" evidence="2">
    <location>
        <begin position="17"/>
        <end position="29"/>
    </location>
</feature>
<dbReference type="CDD" id="cd00112">
    <property type="entry name" value="LDLa"/>
    <property type="match status" value="1"/>
</dbReference>
<evidence type="ECO:0000256" key="1">
    <source>
        <dbReference type="ARBA" id="ARBA00023157"/>
    </source>
</evidence>
<gene>
    <name evidence="5" type="ORF">DME_LOCUS9630</name>
</gene>
<dbReference type="SMART" id="SM00192">
    <property type="entry name" value="LDLa"/>
    <property type="match status" value="1"/>
</dbReference>
<feature type="compositionally biased region" description="Low complexity" evidence="3">
    <location>
        <begin position="1390"/>
        <end position="1399"/>
    </location>
</feature>
<dbReference type="InterPro" id="IPR036055">
    <property type="entry name" value="LDL_receptor-like_sf"/>
</dbReference>
<dbReference type="Pfam" id="PF00057">
    <property type="entry name" value="Ldl_recept_a"/>
    <property type="match status" value="1"/>
</dbReference>
<dbReference type="OrthoDB" id="9991628at2759"/>
<reference evidence="5 7" key="2">
    <citation type="submission" date="2018-11" db="EMBL/GenBank/DDBJ databases">
        <authorList>
            <consortium name="Pathogen Informatics"/>
        </authorList>
    </citation>
    <scope>NUCLEOTIDE SEQUENCE [LARGE SCALE GENOMIC DNA]</scope>
</reference>
<protein>
    <submittedName>
        <fullName evidence="8">DUF19 domain-containing protein</fullName>
    </submittedName>
</protein>
<evidence type="ECO:0000256" key="2">
    <source>
        <dbReference type="PROSITE-ProRule" id="PRU00124"/>
    </source>
</evidence>
<organism evidence="6 8">
    <name type="scientific">Dracunculus medinensis</name>
    <name type="common">Guinea worm</name>
    <dbReference type="NCBI Taxonomy" id="318479"/>
    <lineage>
        <taxon>Eukaryota</taxon>
        <taxon>Metazoa</taxon>
        <taxon>Ecdysozoa</taxon>
        <taxon>Nematoda</taxon>
        <taxon>Chromadorea</taxon>
        <taxon>Rhabditida</taxon>
        <taxon>Spirurina</taxon>
        <taxon>Dracunculoidea</taxon>
        <taxon>Dracunculidae</taxon>
        <taxon>Dracunculus</taxon>
    </lineage>
</organism>
<dbReference type="PROSITE" id="PS50068">
    <property type="entry name" value="LDLRA_2"/>
    <property type="match status" value="1"/>
</dbReference>
<dbReference type="WBParaSite" id="DME_0000651901-mRNA-1">
    <property type="protein sequence ID" value="DME_0000651901-mRNA-1"/>
    <property type="gene ID" value="DME_0000651901"/>
</dbReference>
<evidence type="ECO:0000256" key="3">
    <source>
        <dbReference type="SAM" id="MobiDB-lite"/>
    </source>
</evidence>
<dbReference type="Proteomes" id="UP000274756">
    <property type="component" value="Unassembled WGS sequence"/>
</dbReference>
<feature type="region of interest" description="Disordered" evidence="3">
    <location>
        <begin position="1379"/>
        <end position="1400"/>
    </location>
</feature>
<evidence type="ECO:0000313" key="5">
    <source>
        <dbReference type="EMBL" id="VDN59657.1"/>
    </source>
</evidence>
<dbReference type="Pfam" id="PF01579">
    <property type="entry name" value="DUF19"/>
    <property type="match status" value="2"/>
</dbReference>
<dbReference type="STRING" id="318479.A0A158Q554"/>
<proteinExistence type="predicted"/>